<evidence type="ECO:0000256" key="2">
    <source>
        <dbReference type="ARBA" id="ARBA00023157"/>
    </source>
</evidence>
<dbReference type="EMBL" id="JARPOI010000006">
    <property type="protein sequence ID" value="KAJ9179145.1"/>
    <property type="molecule type" value="Genomic_DNA"/>
</dbReference>
<dbReference type="PANTHER" id="PTHR36710:SF4">
    <property type="entry name" value="PLANT INVERTASE_PECTIN METHYLESTERASE INHIBITOR SUPERFAMILY PROTEIN"/>
    <property type="match status" value="1"/>
</dbReference>
<evidence type="ECO:0000256" key="4">
    <source>
        <dbReference type="SAM" id="SignalP"/>
    </source>
</evidence>
<evidence type="ECO:0000313" key="6">
    <source>
        <dbReference type="EMBL" id="KAJ9179145.1"/>
    </source>
</evidence>
<dbReference type="CDD" id="cd15800">
    <property type="entry name" value="PMEI-like_2"/>
    <property type="match status" value="1"/>
</dbReference>
<proteinExistence type="inferred from homology"/>
<keyword evidence="1 4" id="KW-0732">Signal</keyword>
<accession>A0ABQ9MHQ3</accession>
<dbReference type="Gene3D" id="1.20.140.40">
    <property type="entry name" value="Invertase/pectin methylesterase inhibitor family protein"/>
    <property type="match status" value="1"/>
</dbReference>
<dbReference type="PANTHER" id="PTHR36710">
    <property type="entry name" value="PECTINESTERASE INHIBITOR-LIKE"/>
    <property type="match status" value="1"/>
</dbReference>
<organism evidence="6 7">
    <name type="scientific">Hevea brasiliensis</name>
    <name type="common">Para rubber tree</name>
    <name type="synonym">Siphonia brasiliensis</name>
    <dbReference type="NCBI Taxonomy" id="3981"/>
    <lineage>
        <taxon>Eukaryota</taxon>
        <taxon>Viridiplantae</taxon>
        <taxon>Streptophyta</taxon>
        <taxon>Embryophyta</taxon>
        <taxon>Tracheophyta</taxon>
        <taxon>Spermatophyta</taxon>
        <taxon>Magnoliopsida</taxon>
        <taxon>eudicotyledons</taxon>
        <taxon>Gunneridae</taxon>
        <taxon>Pentapetalae</taxon>
        <taxon>rosids</taxon>
        <taxon>fabids</taxon>
        <taxon>Malpighiales</taxon>
        <taxon>Euphorbiaceae</taxon>
        <taxon>Crotonoideae</taxon>
        <taxon>Micrandreae</taxon>
        <taxon>Hevea</taxon>
    </lineage>
</organism>
<dbReference type="InterPro" id="IPR052421">
    <property type="entry name" value="PCW_Enzyme_Inhibitor"/>
</dbReference>
<keyword evidence="2" id="KW-1015">Disulfide bond</keyword>
<gene>
    <name evidence="6" type="ORF">P3X46_010964</name>
</gene>
<feature type="chain" id="PRO_5047009882" description="Pectinesterase inhibitor domain-containing protein" evidence="4">
    <location>
        <begin position="26"/>
        <end position="230"/>
    </location>
</feature>
<protein>
    <recommendedName>
        <fullName evidence="5">Pectinesterase inhibitor domain-containing protein</fullName>
    </recommendedName>
</protein>
<dbReference type="Pfam" id="PF04043">
    <property type="entry name" value="PMEI"/>
    <property type="match status" value="1"/>
</dbReference>
<dbReference type="InterPro" id="IPR035513">
    <property type="entry name" value="Invertase/methylesterase_inhib"/>
</dbReference>
<sequence>MKLIVNKSILIFLVFFSLLSFSTEATSRIPSKPTFSFFASDSPSPSPVEHSSKLVPFDLKPFLSAHFPNVPPSSIHSSLKHICGVTHNPTKCVSVIAPHMTGSVNVVSSLHVLIKTLDVLVKDVSSIAMKVSKDPSTSFKVEKSLNICSEQYWKAISNIGKALAAFSVCDYDEVHTMLIAAITNFGFCDEAFYKQGLAKSPMKDINGFLIEFAAFGVDISTKLMENIIHF</sequence>
<evidence type="ECO:0000313" key="7">
    <source>
        <dbReference type="Proteomes" id="UP001174677"/>
    </source>
</evidence>
<dbReference type="Proteomes" id="UP001174677">
    <property type="component" value="Chromosome 6"/>
</dbReference>
<feature type="signal peptide" evidence="4">
    <location>
        <begin position="1"/>
        <end position="25"/>
    </location>
</feature>
<dbReference type="SMART" id="SM00856">
    <property type="entry name" value="PMEI"/>
    <property type="match status" value="1"/>
</dbReference>
<comment type="caution">
    <text evidence="6">The sequence shown here is derived from an EMBL/GenBank/DDBJ whole genome shotgun (WGS) entry which is preliminary data.</text>
</comment>
<evidence type="ECO:0000256" key="1">
    <source>
        <dbReference type="ARBA" id="ARBA00022729"/>
    </source>
</evidence>
<dbReference type="NCBIfam" id="TIGR01614">
    <property type="entry name" value="PME_inhib"/>
    <property type="match status" value="1"/>
</dbReference>
<dbReference type="SUPFAM" id="SSF101148">
    <property type="entry name" value="Plant invertase/pectin methylesterase inhibitor"/>
    <property type="match status" value="1"/>
</dbReference>
<comment type="similarity">
    <text evidence="3">Belongs to the PMEI family.</text>
</comment>
<feature type="domain" description="Pectinesterase inhibitor" evidence="5">
    <location>
        <begin position="74"/>
        <end position="219"/>
    </location>
</feature>
<dbReference type="InterPro" id="IPR006501">
    <property type="entry name" value="Pectinesterase_inhib_dom"/>
</dbReference>
<evidence type="ECO:0000259" key="5">
    <source>
        <dbReference type="SMART" id="SM00856"/>
    </source>
</evidence>
<keyword evidence="7" id="KW-1185">Reference proteome</keyword>
<evidence type="ECO:0000256" key="3">
    <source>
        <dbReference type="ARBA" id="ARBA00038471"/>
    </source>
</evidence>
<name>A0ABQ9MHQ3_HEVBR</name>
<reference evidence="6" key="1">
    <citation type="journal article" date="2023" name="Plant Biotechnol. J.">
        <title>Chromosome-level wild Hevea brasiliensis genome provides new tools for genomic-assisted breeding and valuable loci to elevate rubber yield.</title>
        <authorList>
            <person name="Cheng H."/>
            <person name="Song X."/>
            <person name="Hu Y."/>
            <person name="Wu T."/>
            <person name="Yang Q."/>
            <person name="An Z."/>
            <person name="Feng S."/>
            <person name="Deng Z."/>
            <person name="Wu W."/>
            <person name="Zeng X."/>
            <person name="Tu M."/>
            <person name="Wang X."/>
            <person name="Huang H."/>
        </authorList>
    </citation>
    <scope>NUCLEOTIDE SEQUENCE</scope>
    <source>
        <strain evidence="6">MT/VB/25A 57/8</strain>
    </source>
</reference>